<dbReference type="EMBL" id="CAACVJ010000556">
    <property type="protein sequence ID" value="VEP17377.1"/>
    <property type="molecule type" value="Genomic_DNA"/>
</dbReference>
<keyword evidence="2" id="KW-1185">Reference proteome</keyword>
<protein>
    <submittedName>
        <fullName evidence="1">Uncharacterized protein</fullName>
    </submittedName>
</protein>
<gene>
    <name evidence="1" type="ORF">H1P_60033</name>
</gene>
<sequence>MIFFQSSVFLIIEFLQKAVNGSKKVNIKHKLNLESDNSSQKFFILTKKLELSVMSSPHSLTLRDRDYHFKKDLSKRFIFSQLMYL</sequence>
<name>A0A563W177_9CYAN</name>
<evidence type="ECO:0000313" key="2">
    <source>
        <dbReference type="Proteomes" id="UP000320055"/>
    </source>
</evidence>
<reference evidence="1 2" key="1">
    <citation type="submission" date="2019-01" db="EMBL/GenBank/DDBJ databases">
        <authorList>
            <person name="Brito A."/>
        </authorList>
    </citation>
    <scope>NUCLEOTIDE SEQUENCE [LARGE SCALE GENOMIC DNA]</scope>
    <source>
        <strain evidence="1">1</strain>
    </source>
</reference>
<evidence type="ECO:0000313" key="1">
    <source>
        <dbReference type="EMBL" id="VEP17377.1"/>
    </source>
</evidence>
<organism evidence="1 2">
    <name type="scientific">Hyella patelloides LEGE 07179</name>
    <dbReference type="NCBI Taxonomy" id="945734"/>
    <lineage>
        <taxon>Bacteria</taxon>
        <taxon>Bacillati</taxon>
        <taxon>Cyanobacteriota</taxon>
        <taxon>Cyanophyceae</taxon>
        <taxon>Pleurocapsales</taxon>
        <taxon>Hyellaceae</taxon>
        <taxon>Hyella</taxon>
    </lineage>
</organism>
<dbReference type="Proteomes" id="UP000320055">
    <property type="component" value="Unassembled WGS sequence"/>
</dbReference>
<accession>A0A563W177</accession>
<dbReference type="AlphaFoldDB" id="A0A563W177"/>
<proteinExistence type="predicted"/>